<dbReference type="PANTHER" id="PTHR37825">
    <property type="entry name" value="TRNA(MET) CYTIDINE ACETATE LIGASE"/>
    <property type="match status" value="1"/>
</dbReference>
<comment type="similarity">
    <text evidence="3">Belongs to the TmcAL family.</text>
</comment>
<dbReference type="HAMAP" id="MF_01539">
    <property type="entry name" value="TmcAL"/>
    <property type="match status" value="1"/>
</dbReference>
<evidence type="ECO:0000313" key="4">
    <source>
        <dbReference type="EMBL" id="MBD3918196.1"/>
    </source>
</evidence>
<keyword evidence="1 3" id="KW-0436">Ligase</keyword>
<comment type="caution">
    <text evidence="3">Lacks conserved residue(s) required for the propagation of feature annotation.</text>
</comment>
<dbReference type="Gene3D" id="3.40.50.620">
    <property type="entry name" value="HUPs"/>
    <property type="match status" value="1"/>
</dbReference>
<proteinExistence type="inferred from homology"/>
<comment type="subcellular location">
    <subcellularLocation>
        <location evidence="3">Cytoplasm</location>
    </subcellularLocation>
</comment>
<comment type="catalytic activity">
    <reaction evidence="3">
        <text>cytidine(34) in elongator tRNA(Met) + acetate + ATP = N(4)-acetylcytidine(34) in elongator tRNA(Met) + AMP + diphosphate</text>
        <dbReference type="Rhea" id="RHEA:58144"/>
        <dbReference type="Rhea" id="RHEA-COMP:10693"/>
        <dbReference type="Rhea" id="RHEA-COMP:10694"/>
        <dbReference type="ChEBI" id="CHEBI:30089"/>
        <dbReference type="ChEBI" id="CHEBI:30616"/>
        <dbReference type="ChEBI" id="CHEBI:33019"/>
        <dbReference type="ChEBI" id="CHEBI:74900"/>
        <dbReference type="ChEBI" id="CHEBI:82748"/>
        <dbReference type="ChEBI" id="CHEBI:456215"/>
    </reaction>
</comment>
<feature type="binding site" evidence="3">
    <location>
        <begin position="7"/>
        <end position="20"/>
    </location>
    <ligand>
        <name>ATP</name>
        <dbReference type="ChEBI" id="CHEBI:30616"/>
    </ligand>
</feature>
<comment type="function">
    <text evidence="3">Catalyzes the formation of N(4)-acetylcytidine (ac(4)C) at the wobble position of elongator tRNA(Met), using acetate and ATP as substrates. First activates an acetate ion to form acetyladenylate (Ac-AMP) and then transfers the acetyl group to tRNA to form ac(4)C34.</text>
</comment>
<organism evidence="4 5">
    <name type="scientific">Paenibacillus terricola</name>
    <dbReference type="NCBI Taxonomy" id="2763503"/>
    <lineage>
        <taxon>Bacteria</taxon>
        <taxon>Bacillati</taxon>
        <taxon>Bacillota</taxon>
        <taxon>Bacilli</taxon>
        <taxon>Bacillales</taxon>
        <taxon>Paenibacillaceae</taxon>
        <taxon>Paenibacillus</taxon>
    </lineage>
</organism>
<dbReference type="Pfam" id="PF05636">
    <property type="entry name" value="HIGH_NTase1"/>
    <property type="match status" value="1"/>
</dbReference>
<keyword evidence="3" id="KW-0547">Nucleotide-binding</keyword>
<gene>
    <name evidence="3" type="primary">tmcAL</name>
    <name evidence="4" type="ORF">H8B09_05480</name>
</gene>
<dbReference type="EC" id="6.3.4.-" evidence="3"/>
<keyword evidence="2 3" id="KW-0819">tRNA processing</keyword>
<keyword evidence="3" id="KW-0067">ATP-binding</keyword>
<keyword evidence="3" id="KW-0694">RNA-binding</keyword>
<keyword evidence="3" id="KW-0963">Cytoplasm</keyword>
<dbReference type="SUPFAM" id="SSF52374">
    <property type="entry name" value="Nucleotidylyl transferase"/>
    <property type="match status" value="1"/>
</dbReference>
<dbReference type="Proteomes" id="UP000609346">
    <property type="component" value="Unassembled WGS sequence"/>
</dbReference>
<name>A0ABR8MSE1_9BACL</name>
<dbReference type="NCBIfam" id="NF010191">
    <property type="entry name" value="PRK13670.1"/>
    <property type="match status" value="1"/>
</dbReference>
<dbReference type="PANTHER" id="PTHR37825:SF1">
    <property type="entry name" value="TRNA(MET) CYTIDINE ACETATE LIGASE"/>
    <property type="match status" value="1"/>
</dbReference>
<keyword evidence="3" id="KW-0820">tRNA-binding</keyword>
<dbReference type="InterPro" id="IPR008513">
    <property type="entry name" value="tRNA(Met)_cyd_acetate_ligase"/>
</dbReference>
<evidence type="ECO:0000256" key="3">
    <source>
        <dbReference type="HAMAP-Rule" id="MF_01539"/>
    </source>
</evidence>
<evidence type="ECO:0000256" key="2">
    <source>
        <dbReference type="ARBA" id="ARBA00022694"/>
    </source>
</evidence>
<dbReference type="EMBL" id="JACXZA010000001">
    <property type="protein sequence ID" value="MBD3918196.1"/>
    <property type="molecule type" value="Genomic_DNA"/>
</dbReference>
<dbReference type="RefSeq" id="WP_191202822.1">
    <property type="nucleotide sequence ID" value="NZ_JACXZA010000001.1"/>
</dbReference>
<reference evidence="4 5" key="1">
    <citation type="submission" date="2020-09" db="EMBL/GenBank/DDBJ databases">
        <title>Paenibacillus sp. strain PR3 16S rRNA gene Genome sequencing and assembly.</title>
        <authorList>
            <person name="Kim J."/>
        </authorList>
    </citation>
    <scope>NUCLEOTIDE SEQUENCE [LARGE SCALE GENOMIC DNA]</scope>
    <source>
        <strain evidence="4 5">PR3</strain>
    </source>
</reference>
<accession>A0ABR8MSE1</accession>
<comment type="caution">
    <text evidence="4">The sequence shown here is derived from an EMBL/GenBank/DDBJ whole genome shotgun (WGS) entry which is preliminary data.</text>
</comment>
<dbReference type="InterPro" id="IPR014729">
    <property type="entry name" value="Rossmann-like_a/b/a_fold"/>
</dbReference>
<sequence>MRTVGIVVEYNPFHNGHYYHVQQSRKITGADAVVAVMSGHFLQRGEPALLDKWTRAEMALRGGCDLVLELPVAYSTQSAEWFARGAVAVLDATGVVDTLCFGSESGDIDSFCAAADILREEPVSFKQALHDRLAEGVPYPAAYEWALSAHAAEQGIPPLAVAQPNNSLGLHYTLAIKRLGSAITPYTIRREKSGYNDQKPSDESIASATAIRKLLLEAGDLDAARPFVPSTTLALMQRERDNGLIAADWRLFEKQLFHAILTRSIEELGDIHEMTEGLEHRLLHTLRQLDEIRFEPLLEQLKTKRYTRTKLQRALLAVLLGHKKNELTPDKLADGPGYIRVLGFTSKGQSLLKKMRTASRWPVLTSAAGAPEQLPFLPLDIRATAVYALARNANAASRDLLRDYYEQPIRITSNADPINE</sequence>
<protein>
    <recommendedName>
        <fullName evidence="3">tRNA(Met) cytidine acetate ligase</fullName>
        <ecNumber evidence="3">6.3.4.-</ecNumber>
    </recommendedName>
</protein>
<keyword evidence="5" id="KW-1185">Reference proteome</keyword>
<feature type="binding site" evidence="3">
    <location>
        <position position="165"/>
    </location>
    <ligand>
        <name>ATP</name>
        <dbReference type="ChEBI" id="CHEBI:30616"/>
    </ligand>
</feature>
<feature type="binding site" evidence="3">
    <location>
        <position position="102"/>
    </location>
    <ligand>
        <name>ATP</name>
        <dbReference type="ChEBI" id="CHEBI:30616"/>
    </ligand>
</feature>
<evidence type="ECO:0000256" key="1">
    <source>
        <dbReference type="ARBA" id="ARBA00022598"/>
    </source>
</evidence>
<evidence type="ECO:0000313" key="5">
    <source>
        <dbReference type="Proteomes" id="UP000609346"/>
    </source>
</evidence>
<feature type="binding site" evidence="3">
    <location>
        <position position="190"/>
    </location>
    <ligand>
        <name>ATP</name>
        <dbReference type="ChEBI" id="CHEBI:30616"/>
    </ligand>
</feature>